<evidence type="ECO:0000259" key="4">
    <source>
        <dbReference type="Pfam" id="PF00881"/>
    </source>
</evidence>
<dbReference type="InterPro" id="IPR029479">
    <property type="entry name" value="Nitroreductase"/>
</dbReference>
<dbReference type="CDD" id="cd02140">
    <property type="entry name" value="Frm2-like"/>
    <property type="match status" value="1"/>
</dbReference>
<evidence type="ECO:0000313" key="5">
    <source>
        <dbReference type="EMBL" id="AEJ45149.1"/>
    </source>
</evidence>
<keyword evidence="3" id="KW-0560">Oxidoreductase</keyword>
<dbReference type="FunFam" id="3.40.109.10:FF:000001">
    <property type="entry name" value="Nitroreductase family"/>
    <property type="match status" value="1"/>
</dbReference>
<dbReference type="Pfam" id="PF00881">
    <property type="entry name" value="Nitroreductase"/>
    <property type="match status" value="1"/>
</dbReference>
<dbReference type="GO" id="GO:0016491">
    <property type="term" value="F:oxidoreductase activity"/>
    <property type="evidence" value="ECO:0007669"/>
    <property type="project" value="UniProtKB-KW"/>
</dbReference>
<dbReference type="InterPro" id="IPR000415">
    <property type="entry name" value="Nitroreductase-like"/>
</dbReference>
<dbReference type="InterPro" id="IPR033877">
    <property type="entry name" value="Frm2/Hbn1"/>
</dbReference>
<dbReference type="PANTHER" id="PTHR43035">
    <property type="entry name" value="FATTY ACID REPRESSION MUTANT PROTEIN 2-RELATED"/>
    <property type="match status" value="1"/>
</dbReference>
<organism evidence="5 6">
    <name type="scientific">Alicyclobacillus acidocaldarius (strain Tc-4-1)</name>
    <name type="common">Bacillus acidocaldarius</name>
    <dbReference type="NCBI Taxonomy" id="1048834"/>
    <lineage>
        <taxon>Bacteria</taxon>
        <taxon>Bacillati</taxon>
        <taxon>Bacillota</taxon>
        <taxon>Bacilli</taxon>
        <taxon>Bacillales</taxon>
        <taxon>Alicyclobacillaceae</taxon>
        <taxon>Alicyclobacillus</taxon>
    </lineage>
</organism>
<dbReference type="GO" id="GO:0005737">
    <property type="term" value="C:cytoplasm"/>
    <property type="evidence" value="ECO:0007669"/>
    <property type="project" value="UniProtKB-SubCell"/>
</dbReference>
<dbReference type="Proteomes" id="UP000000292">
    <property type="component" value="Chromosome"/>
</dbReference>
<feature type="domain" description="Nitroreductase" evidence="4">
    <location>
        <begin position="15"/>
        <end position="183"/>
    </location>
</feature>
<dbReference type="STRING" id="1048834.TC41_3270"/>
<dbReference type="GO" id="GO:0034599">
    <property type="term" value="P:cellular response to oxidative stress"/>
    <property type="evidence" value="ECO:0007669"/>
    <property type="project" value="InterPro"/>
</dbReference>
<sequence>MRMSVTTEKGLLAAIRDRRSIHTVGKKSPLADQELEQILADIVKHMPSAYNSQSTRLVLLLGAAHEKFWDIVQDVMRAVVAPDQLEAVSARLAGFRGGYGTVLFFEDQAVIESFQQKFPANQDKFPVWAEHTNAMHQYAVWVVLEAYGYGASLQHYNVVEDRVKAEWKLPEMWRLVAQMPFGWPESAPRDKQVQPVEERFKVFK</sequence>
<evidence type="ECO:0000313" key="6">
    <source>
        <dbReference type="Proteomes" id="UP000000292"/>
    </source>
</evidence>
<proteinExistence type="predicted"/>
<protein>
    <submittedName>
        <fullName evidence="5">Nitroreductase</fullName>
    </submittedName>
</protein>
<dbReference type="HOGENOM" id="CLU_073125_1_0_9"/>
<evidence type="ECO:0000256" key="3">
    <source>
        <dbReference type="ARBA" id="ARBA00023002"/>
    </source>
</evidence>
<evidence type="ECO:0000256" key="2">
    <source>
        <dbReference type="ARBA" id="ARBA00022490"/>
    </source>
</evidence>
<keyword evidence="2" id="KW-0963">Cytoplasm</keyword>
<dbReference type="SUPFAM" id="SSF55469">
    <property type="entry name" value="FMN-dependent nitroreductase-like"/>
    <property type="match status" value="1"/>
</dbReference>
<dbReference type="Gene3D" id="3.40.109.10">
    <property type="entry name" value="NADH Oxidase"/>
    <property type="match status" value="1"/>
</dbReference>
<accession>F8IEB1</accession>
<evidence type="ECO:0000256" key="1">
    <source>
        <dbReference type="ARBA" id="ARBA00004496"/>
    </source>
</evidence>
<reference evidence="6" key="2">
    <citation type="submission" date="2011-06" db="EMBL/GenBank/DDBJ databases">
        <title>The complete genome sequence of Alicyclobacillus acidocaldarius sp. Tc-4-1.</title>
        <authorList>
            <person name="Chen Y."/>
            <person name="He Y."/>
            <person name="Dong Z."/>
            <person name="Hu S."/>
        </authorList>
    </citation>
    <scope>NUCLEOTIDE SEQUENCE [LARGE SCALE GENOMIC DNA]</scope>
    <source>
        <strain evidence="6">Tc-4-1</strain>
    </source>
</reference>
<dbReference type="PANTHER" id="PTHR43035:SF1">
    <property type="entry name" value="FATTY ACID REPRESSION MUTANT PROTEIN 2-RELATED"/>
    <property type="match status" value="1"/>
</dbReference>
<reference evidence="5 6" key="1">
    <citation type="journal article" date="2011" name="J. Bacteriol.">
        <title>Complete Genome Sequence of Alicyclobacillus acidocaldarius Strain Tc-4-1.</title>
        <authorList>
            <person name="Chen Y."/>
            <person name="He Y."/>
            <person name="Zhang B."/>
            <person name="Yang J."/>
            <person name="Li W."/>
            <person name="Dong Z."/>
            <person name="Hu S."/>
        </authorList>
    </citation>
    <scope>NUCLEOTIDE SEQUENCE [LARGE SCALE GENOMIC DNA]</scope>
    <source>
        <strain evidence="5 6">Tc-4-1</strain>
    </source>
</reference>
<gene>
    <name evidence="5" type="ordered locus">TC41_3270</name>
</gene>
<name>F8IEB1_ALIAT</name>
<dbReference type="AlphaFoldDB" id="F8IEB1"/>
<dbReference type="KEGG" id="aad:TC41_3270"/>
<comment type="subcellular location">
    <subcellularLocation>
        <location evidence="1">Cytoplasm</location>
    </subcellularLocation>
</comment>
<dbReference type="PATRIC" id="fig|1048834.4.peg.3103"/>
<dbReference type="eggNOG" id="COG3560">
    <property type="taxonomic scope" value="Bacteria"/>
</dbReference>
<dbReference type="EMBL" id="CP002902">
    <property type="protein sequence ID" value="AEJ45149.1"/>
    <property type="molecule type" value="Genomic_DNA"/>
</dbReference>